<dbReference type="GO" id="GO:0005634">
    <property type="term" value="C:nucleus"/>
    <property type="evidence" value="ECO:0007669"/>
    <property type="project" value="UniProtKB-SubCell"/>
</dbReference>
<dbReference type="GO" id="GO:0043130">
    <property type="term" value="F:ubiquitin binding"/>
    <property type="evidence" value="ECO:0007669"/>
    <property type="project" value="TreeGrafter"/>
</dbReference>
<dbReference type="SUPFAM" id="SSF54236">
    <property type="entry name" value="Ubiquitin-like"/>
    <property type="match status" value="1"/>
</dbReference>
<dbReference type="InterPro" id="IPR036241">
    <property type="entry name" value="NSFL1C_SEP_dom_sf"/>
</dbReference>
<evidence type="ECO:0000256" key="2">
    <source>
        <dbReference type="ARBA" id="ARBA00004240"/>
    </source>
</evidence>
<dbReference type="Gene3D" id="3.30.420.210">
    <property type="entry name" value="SEP domain"/>
    <property type="match status" value="1"/>
</dbReference>
<comment type="function">
    <text evidence="13">Acts to repress the ubiquitination and subsequent endoplasmic reticulum-associated degradation of CHRNA3 by the STUB1-VCP-UBXN2A complex in cortical neurons. Also acts to promote the translocation of CHRNA3 to the plasma membrane and subsequently increases plasma membrane acetylcholine-gated ion-channel activation. Plays a role in the inhibition of STUB1-mediated TP53 degradation, via its interaction with HSPA9 which acts to inhibit TP53 binding to HSPA9. Positively mediates the ubiquitination and proteosomal degradation of RICTOR, may thereby act as a negative regulator of the mTORC2 pathway.</text>
</comment>
<dbReference type="Pfam" id="PF08059">
    <property type="entry name" value="SEP"/>
    <property type="match status" value="1"/>
</dbReference>
<evidence type="ECO:0000256" key="14">
    <source>
        <dbReference type="ARBA" id="ARBA00066082"/>
    </source>
</evidence>
<reference evidence="18" key="1">
    <citation type="journal article" date="2022" name="bioRxiv">
        <title>Sequencing and chromosome-scale assembly of the giantPleurodeles waltlgenome.</title>
        <authorList>
            <person name="Brown T."/>
            <person name="Elewa A."/>
            <person name="Iarovenko S."/>
            <person name="Subramanian E."/>
            <person name="Araus A.J."/>
            <person name="Petzold A."/>
            <person name="Susuki M."/>
            <person name="Suzuki K.-i.T."/>
            <person name="Hayashi T."/>
            <person name="Toyoda A."/>
            <person name="Oliveira C."/>
            <person name="Osipova E."/>
            <person name="Leigh N.D."/>
            <person name="Simon A."/>
            <person name="Yun M.H."/>
        </authorList>
    </citation>
    <scope>NUCLEOTIDE SEQUENCE</scope>
    <source>
        <strain evidence="18">20211129_DDA</strain>
        <tissue evidence="18">Liver</tissue>
    </source>
</reference>
<evidence type="ECO:0000256" key="10">
    <source>
        <dbReference type="ARBA" id="ARBA00023034"/>
    </source>
</evidence>
<dbReference type="GO" id="GO:0030425">
    <property type="term" value="C:dendrite"/>
    <property type="evidence" value="ECO:0007669"/>
    <property type="project" value="UniProtKB-SubCell"/>
</dbReference>
<dbReference type="InterPro" id="IPR001012">
    <property type="entry name" value="UBX_dom"/>
</dbReference>
<dbReference type="GO" id="GO:0061025">
    <property type="term" value="P:membrane fusion"/>
    <property type="evidence" value="ECO:0007669"/>
    <property type="project" value="TreeGrafter"/>
</dbReference>
<keyword evidence="12" id="KW-0966">Cell projection</keyword>
<comment type="caution">
    <text evidence="18">The sequence shown here is derived from an EMBL/GenBank/DDBJ whole genome shotgun (WGS) entry which is preliminary data.</text>
</comment>
<keyword evidence="10" id="KW-0333">Golgi apparatus</keyword>
<organism evidence="18 19">
    <name type="scientific">Pleurodeles waltl</name>
    <name type="common">Iberian ribbed newt</name>
    <dbReference type="NCBI Taxonomy" id="8319"/>
    <lineage>
        <taxon>Eukaryota</taxon>
        <taxon>Metazoa</taxon>
        <taxon>Chordata</taxon>
        <taxon>Craniata</taxon>
        <taxon>Vertebrata</taxon>
        <taxon>Euteleostomi</taxon>
        <taxon>Amphibia</taxon>
        <taxon>Batrachia</taxon>
        <taxon>Caudata</taxon>
        <taxon>Salamandroidea</taxon>
        <taxon>Salamandridae</taxon>
        <taxon>Pleurodelinae</taxon>
        <taxon>Pleurodeles</taxon>
    </lineage>
</organism>
<comment type="subcellular location">
    <subcellularLocation>
        <location evidence="3">Cell projection</location>
        <location evidence="3">Dendrite</location>
    </subcellularLocation>
    <subcellularLocation>
        <location evidence="5">Cytoplasm</location>
    </subcellularLocation>
    <subcellularLocation>
        <location evidence="2">Endoplasmic reticulum</location>
    </subcellularLocation>
    <subcellularLocation>
        <location evidence="6">Golgi apparatus</location>
    </subcellularLocation>
    <subcellularLocation>
        <location evidence="1">Nucleus</location>
    </subcellularLocation>
    <subcellularLocation>
        <location evidence="4">Perikaryon</location>
    </subcellularLocation>
</comment>
<dbReference type="PROSITE" id="PS50033">
    <property type="entry name" value="UBX"/>
    <property type="match status" value="1"/>
</dbReference>
<dbReference type="PROSITE" id="PS51399">
    <property type="entry name" value="SEP"/>
    <property type="match status" value="1"/>
</dbReference>
<dbReference type="PANTHER" id="PTHR23333:SF16">
    <property type="entry name" value="UBX DOMAIN-CONTAINING PROTEIN 2A"/>
    <property type="match status" value="1"/>
</dbReference>
<evidence type="ECO:0000256" key="8">
    <source>
        <dbReference type="ARBA" id="ARBA00022824"/>
    </source>
</evidence>
<evidence type="ECO:0000256" key="13">
    <source>
        <dbReference type="ARBA" id="ARBA00053310"/>
    </source>
</evidence>
<feature type="domain" description="UBX" evidence="16">
    <location>
        <begin position="167"/>
        <end position="244"/>
    </location>
</feature>
<protein>
    <recommendedName>
        <fullName evidence="15">UBX domain-containing protein 2A</fullName>
    </recommendedName>
</protein>
<evidence type="ECO:0000313" key="18">
    <source>
        <dbReference type="EMBL" id="KAJ1149320.1"/>
    </source>
</evidence>
<evidence type="ECO:0000256" key="1">
    <source>
        <dbReference type="ARBA" id="ARBA00004123"/>
    </source>
</evidence>
<evidence type="ECO:0000259" key="17">
    <source>
        <dbReference type="PROSITE" id="PS51399"/>
    </source>
</evidence>
<dbReference type="AlphaFoldDB" id="A0AAV7RCW5"/>
<dbReference type="GO" id="GO:0031468">
    <property type="term" value="P:nuclear membrane reassembly"/>
    <property type="evidence" value="ECO:0007669"/>
    <property type="project" value="TreeGrafter"/>
</dbReference>
<dbReference type="GO" id="GO:0060255">
    <property type="term" value="P:regulation of macromolecule metabolic process"/>
    <property type="evidence" value="ECO:0007669"/>
    <property type="project" value="UniProtKB-ARBA"/>
</dbReference>
<dbReference type="SMART" id="SM00553">
    <property type="entry name" value="SEP"/>
    <property type="match status" value="1"/>
</dbReference>
<evidence type="ECO:0000256" key="9">
    <source>
        <dbReference type="ARBA" id="ARBA00022843"/>
    </source>
</evidence>
<keyword evidence="11" id="KW-0539">Nucleus</keyword>
<evidence type="ECO:0000256" key="11">
    <source>
        <dbReference type="ARBA" id="ARBA00023242"/>
    </source>
</evidence>
<dbReference type="GO" id="GO:0005783">
    <property type="term" value="C:endoplasmic reticulum"/>
    <property type="evidence" value="ECO:0007669"/>
    <property type="project" value="UniProtKB-SubCell"/>
</dbReference>
<proteinExistence type="predicted"/>
<evidence type="ECO:0000256" key="7">
    <source>
        <dbReference type="ARBA" id="ARBA00022490"/>
    </source>
</evidence>
<dbReference type="GO" id="GO:0007030">
    <property type="term" value="P:Golgi organization"/>
    <property type="evidence" value="ECO:0007669"/>
    <property type="project" value="TreeGrafter"/>
</dbReference>
<keyword evidence="9" id="KW-0832">Ubl conjugation</keyword>
<dbReference type="InterPro" id="IPR029071">
    <property type="entry name" value="Ubiquitin-like_domsf"/>
</dbReference>
<gene>
    <name evidence="18" type="ORF">NDU88_002130</name>
</gene>
<dbReference type="Gene3D" id="3.10.20.90">
    <property type="entry name" value="Phosphatidylinositol 3-kinase Catalytic Subunit, Chain A, domain 1"/>
    <property type="match status" value="1"/>
</dbReference>
<name>A0AAV7RCW5_PLEWA</name>
<dbReference type="GO" id="GO:0043204">
    <property type="term" value="C:perikaryon"/>
    <property type="evidence" value="ECO:0007669"/>
    <property type="project" value="UniProtKB-SubCell"/>
</dbReference>
<dbReference type="SMART" id="SM00166">
    <property type="entry name" value="UBX"/>
    <property type="match status" value="1"/>
</dbReference>
<dbReference type="PANTHER" id="PTHR23333">
    <property type="entry name" value="UBX DOMAIN CONTAINING PROTEIN"/>
    <property type="match status" value="1"/>
</dbReference>
<evidence type="ECO:0000256" key="4">
    <source>
        <dbReference type="ARBA" id="ARBA00004484"/>
    </source>
</evidence>
<evidence type="ECO:0000256" key="12">
    <source>
        <dbReference type="ARBA" id="ARBA00023273"/>
    </source>
</evidence>
<keyword evidence="19" id="KW-1185">Reference proteome</keyword>
<evidence type="ECO:0000256" key="3">
    <source>
        <dbReference type="ARBA" id="ARBA00004279"/>
    </source>
</evidence>
<dbReference type="GO" id="GO:0000045">
    <property type="term" value="P:autophagosome assembly"/>
    <property type="evidence" value="ECO:0007669"/>
    <property type="project" value="TreeGrafter"/>
</dbReference>
<evidence type="ECO:0000256" key="15">
    <source>
        <dbReference type="ARBA" id="ARBA00073763"/>
    </source>
</evidence>
<dbReference type="GO" id="GO:0005794">
    <property type="term" value="C:Golgi apparatus"/>
    <property type="evidence" value="ECO:0007669"/>
    <property type="project" value="UniProtKB-SubCell"/>
</dbReference>
<comment type="subunit">
    <text evidence="14">Part of a complex composed of STUB1/CHIP, VCP/p97, CHRNA3, and UBXN2A that modulates the ubiquitination and endoplasmic reticulum-associated degradation (ERAD) of CHRNA3. Within the complex UBXN2A acts as a scaffold protein required for the interaction of CHRNA3 with VCP/p97, this interaction also inhibits CHRNA3 ubiquitination by STUB1/CHIP and subsequently ERAD. Interacts (via SEP domain) with CHRNA3 and interacts (via UBX domain) with VCP/P97; these interactions are required for the interaction of CHRNA3 with the STUB1-VCP-UBXN2A complex. Interacts with HSPA9/MOT-2 (via SBD domain); the interaction inhibits HSPA9/MOT-2 interaction with and degradation of p53, thereby promotes p53 translocation to the nucleus. Interacts with RICTOR.</text>
</comment>
<sequence length="259" mass="29395">METVKRDDRNSKQRFGNWMQNSTARKRCNSFVDSLFEDAQNTADVHASAAEVKSRADIIIKLWRDGFTVNDGELRSYTDSANRQFLESMKKGELPSELQTIFGKDEIDVKFEDKKHEDHTLRKPMFCPFSGHGYRLGSAAPRIISAGGNNHDETDAIHNLPSVNVSDSEPATYVQIWLADGKRVVQKFNTSHRISHIRDFIEKLQGSQGYVPFTLTTSPPLQEPLDETLTLEEARLQNSVLVQRLQKTENFTKSGSSQF</sequence>
<keyword evidence="8" id="KW-0256">Endoplasmic reticulum</keyword>
<accession>A0AAV7RCW5</accession>
<evidence type="ECO:0000313" key="19">
    <source>
        <dbReference type="Proteomes" id="UP001066276"/>
    </source>
</evidence>
<dbReference type="InterPro" id="IPR012989">
    <property type="entry name" value="SEP_domain"/>
</dbReference>
<evidence type="ECO:0000256" key="6">
    <source>
        <dbReference type="ARBA" id="ARBA00004555"/>
    </source>
</evidence>
<dbReference type="FunFam" id="3.10.20.90:FF:000164">
    <property type="entry name" value="UBX domain-containing protein 2A"/>
    <property type="match status" value="1"/>
</dbReference>
<dbReference type="Pfam" id="PF00789">
    <property type="entry name" value="UBX"/>
    <property type="match status" value="1"/>
</dbReference>
<feature type="domain" description="SEP" evidence="17">
    <location>
        <begin position="55"/>
        <end position="120"/>
    </location>
</feature>
<evidence type="ECO:0000256" key="5">
    <source>
        <dbReference type="ARBA" id="ARBA00004496"/>
    </source>
</evidence>
<dbReference type="GO" id="GO:0043161">
    <property type="term" value="P:proteasome-mediated ubiquitin-dependent protein catabolic process"/>
    <property type="evidence" value="ECO:0007669"/>
    <property type="project" value="TreeGrafter"/>
</dbReference>
<dbReference type="Proteomes" id="UP001066276">
    <property type="component" value="Chromosome 5"/>
</dbReference>
<evidence type="ECO:0000259" key="16">
    <source>
        <dbReference type="PROSITE" id="PS50033"/>
    </source>
</evidence>
<dbReference type="FunFam" id="3.30.420.210:FF:000004">
    <property type="entry name" value="UBX domain-containing protein 2A"/>
    <property type="match status" value="1"/>
</dbReference>
<dbReference type="SUPFAM" id="SSF102848">
    <property type="entry name" value="NSFL1 (p97 ATPase) cofactor p47, SEP domain"/>
    <property type="match status" value="1"/>
</dbReference>
<keyword evidence="7" id="KW-0963">Cytoplasm</keyword>
<dbReference type="GO" id="GO:0005829">
    <property type="term" value="C:cytosol"/>
    <property type="evidence" value="ECO:0007669"/>
    <property type="project" value="TreeGrafter"/>
</dbReference>
<dbReference type="EMBL" id="JANPWB010000009">
    <property type="protein sequence ID" value="KAJ1149320.1"/>
    <property type="molecule type" value="Genomic_DNA"/>
</dbReference>